<organism evidence="1 2">
    <name type="scientific">Cavenderia fasciculata</name>
    <name type="common">Slime mold</name>
    <name type="synonym">Dictyostelium fasciculatum</name>
    <dbReference type="NCBI Taxonomy" id="261658"/>
    <lineage>
        <taxon>Eukaryota</taxon>
        <taxon>Amoebozoa</taxon>
        <taxon>Evosea</taxon>
        <taxon>Eumycetozoa</taxon>
        <taxon>Dictyostelia</taxon>
        <taxon>Acytosteliales</taxon>
        <taxon>Cavenderiaceae</taxon>
        <taxon>Cavenderia</taxon>
    </lineage>
</organism>
<dbReference type="InterPro" id="IPR052050">
    <property type="entry name" value="SecEffector_AnkRepeat"/>
</dbReference>
<dbReference type="PANTHER" id="PTHR46586">
    <property type="entry name" value="ANKYRIN REPEAT-CONTAINING PROTEIN"/>
    <property type="match status" value="1"/>
</dbReference>
<dbReference type="EMBL" id="GL883018">
    <property type="protein sequence ID" value="EGG18716.1"/>
    <property type="molecule type" value="Genomic_DNA"/>
</dbReference>
<dbReference type="Proteomes" id="UP000007797">
    <property type="component" value="Unassembled WGS sequence"/>
</dbReference>
<gene>
    <name evidence="1" type="ORF">DFA_04212</name>
</gene>
<dbReference type="GeneID" id="14870571"/>
<evidence type="ECO:0000313" key="1">
    <source>
        <dbReference type="EMBL" id="EGG18716.1"/>
    </source>
</evidence>
<dbReference type="AlphaFoldDB" id="F4Q1L5"/>
<dbReference type="SUPFAM" id="SSF48403">
    <property type="entry name" value="Ankyrin repeat"/>
    <property type="match status" value="1"/>
</dbReference>
<sequence length="726" mass="82837">MCNIVKEIQNISLQLSGGNRRSFNYNNIPSLDWVVKNQTGNLLHDLCKEIGGRRGLDKLQVGWATLDMVIAICSPHLYHPSVCFKMESFDIIYQYYESAFKDEHYAVDCAVSSRNLQLVNYLVNIHNVPFTTRSIDTASLNGDLDIIKLLINNNTNQNTKIKFTNHSYDNASMNGHLDVLIYFDGLREIGTTTYRVDFTVAAIDGAAKNKHYHVIEHILTKYENDKEMDGCLFTERALVECAANNNIDMLERLLEFSKHHHQLDAIAKGGKWAIDAVTIAAEQGHLNMVKHLFERPGLLYGVPPQTLLSAIRGNHIDTIKYLDQTSEPIPIPIPNPTVDMYKYLYEKYPNASKEKYHWLLQQVCSLTDDSLKRMNLIKTIVNDNNGIIGSSLCEIPNLLELSSHNVEMIKYWIQEKNIQPSQDDIGMILLLHGANTEFVKELLVYLKHFNVSFNTIPNLCSRGLVDTLEVIFTNSTSVLQQLDLEQSKECLIDAISSGSLETVKMVIKHLPQLHKLDHTTHTDILSEIVLPPIGECHLDVFKYLVEDRFKFILDEGYIYTSKTTALEQILHLAEMIHRHCPLVKAINPLVLLTHGNIRFYLKVLKWNREIDEQSLQERQWMEKVEKKPKLDIRWYLRLVEKGNIALADYYTANSIVTVPTNTAIHPKCQRPHIKTIKYIQTLAQQAAANNNITILRHLVTSFKMTLATPQIQQLKSEGGSAMANEP</sequence>
<dbReference type="InterPro" id="IPR036770">
    <property type="entry name" value="Ankyrin_rpt-contain_sf"/>
</dbReference>
<dbReference type="Gene3D" id="1.25.40.20">
    <property type="entry name" value="Ankyrin repeat-containing domain"/>
    <property type="match status" value="1"/>
</dbReference>
<dbReference type="KEGG" id="dfa:DFA_04212"/>
<proteinExistence type="predicted"/>
<dbReference type="RefSeq" id="XP_004366620.1">
    <property type="nucleotide sequence ID" value="XM_004366563.1"/>
</dbReference>
<accession>F4Q1L5</accession>
<dbReference type="OrthoDB" id="76773at2759"/>
<name>F4Q1L5_CACFS</name>
<keyword evidence="2" id="KW-1185">Reference proteome</keyword>
<evidence type="ECO:0000313" key="2">
    <source>
        <dbReference type="Proteomes" id="UP000007797"/>
    </source>
</evidence>
<evidence type="ECO:0008006" key="3">
    <source>
        <dbReference type="Google" id="ProtNLM"/>
    </source>
</evidence>
<dbReference type="PANTHER" id="PTHR46586:SF3">
    <property type="entry name" value="ANKYRIN REPEAT-CONTAINING PROTEIN"/>
    <property type="match status" value="1"/>
</dbReference>
<reference evidence="2" key="1">
    <citation type="journal article" date="2011" name="Genome Res.">
        <title>Phylogeny-wide analysis of social amoeba genomes highlights ancient origins for complex intercellular communication.</title>
        <authorList>
            <person name="Heidel A.J."/>
            <person name="Lawal H.M."/>
            <person name="Felder M."/>
            <person name="Schilde C."/>
            <person name="Helps N.R."/>
            <person name="Tunggal B."/>
            <person name="Rivero F."/>
            <person name="John U."/>
            <person name="Schleicher M."/>
            <person name="Eichinger L."/>
            <person name="Platzer M."/>
            <person name="Noegel A.A."/>
            <person name="Schaap P."/>
            <person name="Gloeckner G."/>
        </authorList>
    </citation>
    <scope>NUCLEOTIDE SEQUENCE [LARGE SCALE GENOMIC DNA]</scope>
    <source>
        <strain evidence="2">SH3</strain>
    </source>
</reference>
<protein>
    <recommendedName>
        <fullName evidence="3">Ankyrin repeat-containing protein</fullName>
    </recommendedName>
</protein>